<dbReference type="AlphaFoldDB" id="A0A6J6UB68"/>
<proteinExistence type="inferred from homology"/>
<evidence type="ECO:0000259" key="6">
    <source>
        <dbReference type="PROSITE" id="PS51790"/>
    </source>
</evidence>
<dbReference type="PROSITE" id="PS51790">
    <property type="entry name" value="MSRB"/>
    <property type="match status" value="1"/>
</dbReference>
<evidence type="ECO:0000256" key="2">
    <source>
        <dbReference type="ARBA" id="ARBA00023002"/>
    </source>
</evidence>
<dbReference type="InterPro" id="IPR011057">
    <property type="entry name" value="Mss4-like_sf"/>
</dbReference>
<feature type="domain" description="MsrB" evidence="6">
    <location>
        <begin position="174"/>
        <end position="299"/>
    </location>
</feature>
<keyword evidence="3" id="KW-0511">Multifunctional enzyme</keyword>
<dbReference type="InterPro" id="IPR002569">
    <property type="entry name" value="Met_Sox_Rdtase_MsrA_dom"/>
</dbReference>
<dbReference type="EMBL" id="CAEZZC010000018">
    <property type="protein sequence ID" value="CAB4757042.1"/>
    <property type="molecule type" value="Genomic_DNA"/>
</dbReference>
<reference evidence="8" key="1">
    <citation type="submission" date="2020-05" db="EMBL/GenBank/DDBJ databases">
        <authorList>
            <person name="Chiriac C."/>
            <person name="Salcher M."/>
            <person name="Ghai R."/>
            <person name="Kavagutti S V."/>
        </authorList>
    </citation>
    <scope>NUCLEOTIDE SEQUENCE</scope>
</reference>
<evidence type="ECO:0000256" key="3">
    <source>
        <dbReference type="ARBA" id="ARBA00023268"/>
    </source>
</evidence>
<evidence type="ECO:0000256" key="4">
    <source>
        <dbReference type="ARBA" id="ARBA00047806"/>
    </source>
</evidence>
<dbReference type="EMBL" id="CAEZWT010000008">
    <property type="protein sequence ID" value="CAB4660349.1"/>
    <property type="molecule type" value="Genomic_DNA"/>
</dbReference>
<sequence>MTERAFFATGCFWGAERRFWQLSGVVETSVGYMGGTSVNPTYEQVCTGQTGHAEMVAVNFDPARISYQRLLEEFWTMHDPTSLNAQGGDIGTQYRSAIYATTPEQFITAKNSREVYQGALAGSEYSEIVTEILIADGITYWPAEEYHQRYLEKNPHGYDCHSSTGIAYPQIINEEHLRSTLDPLSFDVLRNGATERPFTGEYVDTETVGIYKCKACHAELFRSETKFHSGCGWPSFYAPTKDDAVLLIEDRSLAPRVRTEVRCAKCNSHLGHVFEGEGFDVPTDQRWCINSVSMILEAQ</sequence>
<evidence type="ECO:0000256" key="1">
    <source>
        <dbReference type="ARBA" id="ARBA00012502"/>
    </source>
</evidence>
<comment type="catalytic activity">
    <reaction evidence="5">
        <text>[thioredoxin]-disulfide + L-methionine + H2O = L-methionine (S)-S-oxide + [thioredoxin]-dithiol</text>
        <dbReference type="Rhea" id="RHEA:19993"/>
        <dbReference type="Rhea" id="RHEA-COMP:10698"/>
        <dbReference type="Rhea" id="RHEA-COMP:10700"/>
        <dbReference type="ChEBI" id="CHEBI:15377"/>
        <dbReference type="ChEBI" id="CHEBI:29950"/>
        <dbReference type="ChEBI" id="CHEBI:50058"/>
        <dbReference type="ChEBI" id="CHEBI:57844"/>
        <dbReference type="ChEBI" id="CHEBI:58772"/>
        <dbReference type="EC" id="1.8.4.11"/>
    </reaction>
</comment>
<dbReference type="InterPro" id="IPR050162">
    <property type="entry name" value="MsrA_MetSO_reductase"/>
</dbReference>
<dbReference type="PANTHER" id="PTHR42799">
    <property type="entry name" value="MITOCHONDRIAL PEPTIDE METHIONINE SULFOXIDE REDUCTASE"/>
    <property type="match status" value="1"/>
</dbReference>
<dbReference type="EMBL" id="CAFBLE010000005">
    <property type="protein sequence ID" value="CAB4867389.1"/>
    <property type="molecule type" value="Genomic_DNA"/>
</dbReference>
<evidence type="ECO:0000313" key="7">
    <source>
        <dbReference type="EMBL" id="CAB4660349.1"/>
    </source>
</evidence>
<evidence type="ECO:0000313" key="10">
    <source>
        <dbReference type="EMBL" id="CAB4924254.1"/>
    </source>
</evidence>
<evidence type="ECO:0000313" key="9">
    <source>
        <dbReference type="EMBL" id="CAB4867389.1"/>
    </source>
</evidence>
<dbReference type="NCBIfam" id="TIGR00401">
    <property type="entry name" value="msrA"/>
    <property type="match status" value="1"/>
</dbReference>
<dbReference type="EMBL" id="CAFBQL010000005">
    <property type="protein sequence ID" value="CAB5059346.1"/>
    <property type="molecule type" value="Genomic_DNA"/>
</dbReference>
<keyword evidence="2" id="KW-0560">Oxidoreductase</keyword>
<dbReference type="GO" id="GO:0034599">
    <property type="term" value="P:cellular response to oxidative stress"/>
    <property type="evidence" value="ECO:0007669"/>
    <property type="project" value="TreeGrafter"/>
</dbReference>
<dbReference type="GO" id="GO:0005737">
    <property type="term" value="C:cytoplasm"/>
    <property type="evidence" value="ECO:0007669"/>
    <property type="project" value="TreeGrafter"/>
</dbReference>
<dbReference type="SUPFAM" id="SSF55068">
    <property type="entry name" value="Peptide methionine sulfoxide reductase"/>
    <property type="match status" value="1"/>
</dbReference>
<organism evidence="8">
    <name type="scientific">freshwater metagenome</name>
    <dbReference type="NCBI Taxonomy" id="449393"/>
    <lineage>
        <taxon>unclassified sequences</taxon>
        <taxon>metagenomes</taxon>
        <taxon>ecological metagenomes</taxon>
    </lineage>
</organism>
<dbReference type="PANTHER" id="PTHR42799:SF2">
    <property type="entry name" value="MITOCHONDRIAL PEPTIDE METHIONINE SULFOXIDE REDUCTASE"/>
    <property type="match status" value="1"/>
</dbReference>
<dbReference type="GO" id="GO:0033743">
    <property type="term" value="F:peptide-methionine (R)-S-oxide reductase activity"/>
    <property type="evidence" value="ECO:0007669"/>
    <property type="project" value="InterPro"/>
</dbReference>
<dbReference type="InterPro" id="IPR036509">
    <property type="entry name" value="Met_Sox_Rdtase_MsrA_sf"/>
</dbReference>
<evidence type="ECO:0000256" key="5">
    <source>
        <dbReference type="ARBA" id="ARBA00048782"/>
    </source>
</evidence>
<evidence type="ECO:0000313" key="8">
    <source>
        <dbReference type="EMBL" id="CAB4757042.1"/>
    </source>
</evidence>
<protein>
    <recommendedName>
        <fullName evidence="1">peptide-methionine (S)-S-oxide reductase</fullName>
        <ecNumber evidence="1">1.8.4.11</ecNumber>
    </recommendedName>
</protein>
<evidence type="ECO:0000313" key="11">
    <source>
        <dbReference type="EMBL" id="CAB5059346.1"/>
    </source>
</evidence>
<dbReference type="GO" id="GO:0008113">
    <property type="term" value="F:peptide-methionine (S)-S-oxide reductase activity"/>
    <property type="evidence" value="ECO:0007669"/>
    <property type="project" value="UniProtKB-EC"/>
</dbReference>
<dbReference type="SUPFAM" id="SSF51316">
    <property type="entry name" value="Mss4-like"/>
    <property type="match status" value="1"/>
</dbReference>
<dbReference type="Gene3D" id="3.30.1060.10">
    <property type="entry name" value="Peptide methionine sulphoxide reductase MsrA"/>
    <property type="match status" value="1"/>
</dbReference>
<accession>A0A6J6UB68</accession>
<dbReference type="InterPro" id="IPR002579">
    <property type="entry name" value="Met_Sox_Rdtase_MsrB_dom"/>
</dbReference>
<dbReference type="Gene3D" id="2.170.150.20">
    <property type="entry name" value="Peptide methionine sulfoxide reductase"/>
    <property type="match status" value="1"/>
</dbReference>
<dbReference type="EMBL" id="CAFBMV010000005">
    <property type="protein sequence ID" value="CAB4924254.1"/>
    <property type="molecule type" value="Genomic_DNA"/>
</dbReference>
<dbReference type="NCBIfam" id="TIGR00357">
    <property type="entry name" value="peptide-methionine (R)-S-oxide reductase MsrB"/>
    <property type="match status" value="1"/>
</dbReference>
<name>A0A6J6UB68_9ZZZZ</name>
<comment type="catalytic activity">
    <reaction evidence="4">
        <text>L-methionyl-[protein] + [thioredoxin]-disulfide + H2O = L-methionyl-(S)-S-oxide-[protein] + [thioredoxin]-dithiol</text>
        <dbReference type="Rhea" id="RHEA:14217"/>
        <dbReference type="Rhea" id="RHEA-COMP:10698"/>
        <dbReference type="Rhea" id="RHEA-COMP:10700"/>
        <dbReference type="Rhea" id="RHEA-COMP:12313"/>
        <dbReference type="Rhea" id="RHEA-COMP:12315"/>
        <dbReference type="ChEBI" id="CHEBI:15377"/>
        <dbReference type="ChEBI" id="CHEBI:16044"/>
        <dbReference type="ChEBI" id="CHEBI:29950"/>
        <dbReference type="ChEBI" id="CHEBI:44120"/>
        <dbReference type="ChEBI" id="CHEBI:50058"/>
        <dbReference type="EC" id="1.8.4.11"/>
    </reaction>
</comment>
<dbReference type="Pfam" id="PF01641">
    <property type="entry name" value="SelR"/>
    <property type="match status" value="1"/>
</dbReference>
<dbReference type="HAMAP" id="MF_01401">
    <property type="entry name" value="MsrA"/>
    <property type="match status" value="1"/>
</dbReference>
<gene>
    <name evidence="7" type="ORF">UFOPK2289_00461</name>
    <name evidence="8" type="ORF">UFOPK2822_01204</name>
    <name evidence="9" type="ORF">UFOPK3346_00825</name>
    <name evidence="10" type="ORF">UFOPK3670_00865</name>
    <name evidence="11" type="ORF">UFOPK4308_00912</name>
</gene>
<dbReference type="Pfam" id="PF01625">
    <property type="entry name" value="PMSR"/>
    <property type="match status" value="1"/>
</dbReference>
<dbReference type="EC" id="1.8.4.11" evidence="1"/>